<organism evidence="1 2">
    <name type="scientific">Mucilaginibacter ginsenosidivorans</name>
    <dbReference type="NCBI Taxonomy" id="398053"/>
    <lineage>
        <taxon>Bacteria</taxon>
        <taxon>Pseudomonadati</taxon>
        <taxon>Bacteroidota</taxon>
        <taxon>Sphingobacteriia</taxon>
        <taxon>Sphingobacteriales</taxon>
        <taxon>Sphingobacteriaceae</taxon>
        <taxon>Mucilaginibacter</taxon>
    </lineage>
</organism>
<dbReference type="KEGG" id="mgin:FRZ54_16525"/>
<dbReference type="RefSeq" id="WP_147032686.1">
    <property type="nucleotide sequence ID" value="NZ_CP042436.1"/>
</dbReference>
<dbReference type="AlphaFoldDB" id="A0A5B8UZW5"/>
<reference evidence="1 2" key="1">
    <citation type="journal article" date="2017" name="Curr. Microbiol.">
        <title>Mucilaginibacter ginsenosidivorans sp. nov., Isolated from Soil of Ginseng Field.</title>
        <authorList>
            <person name="Kim M.M."/>
            <person name="Siddiqi M.Z."/>
            <person name="Im W.T."/>
        </authorList>
    </citation>
    <scope>NUCLEOTIDE SEQUENCE [LARGE SCALE GENOMIC DNA]</scope>
    <source>
        <strain evidence="1 2">Gsoil 3017</strain>
    </source>
</reference>
<evidence type="ECO:0000313" key="2">
    <source>
        <dbReference type="Proteomes" id="UP000321479"/>
    </source>
</evidence>
<keyword evidence="2" id="KW-1185">Reference proteome</keyword>
<accession>A0A5B8UZW5</accession>
<dbReference type="EMBL" id="CP042436">
    <property type="protein sequence ID" value="QEC64113.1"/>
    <property type="molecule type" value="Genomic_DNA"/>
</dbReference>
<dbReference type="Proteomes" id="UP000321479">
    <property type="component" value="Chromosome"/>
</dbReference>
<dbReference type="OrthoDB" id="950503at2"/>
<name>A0A5B8UZW5_9SPHI</name>
<gene>
    <name evidence="1" type="ORF">FRZ54_16525</name>
</gene>
<evidence type="ECO:0000313" key="1">
    <source>
        <dbReference type="EMBL" id="QEC64113.1"/>
    </source>
</evidence>
<protein>
    <submittedName>
        <fullName evidence="1">Uncharacterized protein</fullName>
    </submittedName>
</protein>
<sequence>MKKLVAIVLLGAHLFMLGGYTLVFQYFIQRSDVEIVKRMYDNKESSAKLIELKVPVHMPTIQDWADYEHITGQIQLSDGYYNYVGIKMTRDTMSLLCLPNHVKDKLVKANLIIAKDINDVPLSKKGAAPVTKKLIELYNEPYQLLKDDNRSFTELAKPIAYHSVQHPDHPYIESPGKPPNTSC</sequence>
<proteinExistence type="predicted"/>